<sequence>MISATLDFAMELKAALHGATAIFAITDFWSAIQTEQVACAVRDEGIDVAVAARQLEESLWTKT</sequence>
<name>H1VNG3_COLHI</name>
<dbReference type="HOGENOM" id="CLU_2885666_0_0_1"/>
<accession>H1VNG3</accession>
<dbReference type="STRING" id="759273.H1VNG3"/>
<dbReference type="AlphaFoldDB" id="H1VNG3"/>
<reference evidence="2" key="1">
    <citation type="journal article" date="2012" name="Nat. Genet.">
        <title>Lifestyle transitions in plant pathogenic Colletotrichum fungi deciphered by genome and transcriptome analyses.</title>
        <authorList>
            <person name="O'Connell R.J."/>
            <person name="Thon M.R."/>
            <person name="Hacquard S."/>
            <person name="Amyotte S.G."/>
            <person name="Kleemann J."/>
            <person name="Torres M.F."/>
            <person name="Damm U."/>
            <person name="Buiate E.A."/>
            <person name="Epstein L."/>
            <person name="Alkan N."/>
            <person name="Altmueller J."/>
            <person name="Alvarado-Balderrama L."/>
            <person name="Bauser C.A."/>
            <person name="Becker C."/>
            <person name="Birren B.W."/>
            <person name="Chen Z."/>
            <person name="Choi J."/>
            <person name="Crouch J.A."/>
            <person name="Duvick J.P."/>
            <person name="Farman M.A."/>
            <person name="Gan P."/>
            <person name="Heiman D."/>
            <person name="Henrissat B."/>
            <person name="Howard R.J."/>
            <person name="Kabbage M."/>
            <person name="Koch C."/>
            <person name="Kracher B."/>
            <person name="Kubo Y."/>
            <person name="Law A.D."/>
            <person name="Lebrun M.-H."/>
            <person name="Lee Y.-H."/>
            <person name="Miyara I."/>
            <person name="Moore N."/>
            <person name="Neumann U."/>
            <person name="Nordstroem K."/>
            <person name="Panaccione D.G."/>
            <person name="Panstruga R."/>
            <person name="Place M."/>
            <person name="Proctor R.H."/>
            <person name="Prusky D."/>
            <person name="Rech G."/>
            <person name="Reinhardt R."/>
            <person name="Rollins J.A."/>
            <person name="Rounsley S."/>
            <person name="Schardl C.L."/>
            <person name="Schwartz D.C."/>
            <person name="Shenoy N."/>
            <person name="Shirasu K."/>
            <person name="Sikhakolli U.R."/>
            <person name="Stueber K."/>
            <person name="Sukno S.A."/>
            <person name="Sweigard J.A."/>
            <person name="Takano Y."/>
            <person name="Takahara H."/>
            <person name="Trail F."/>
            <person name="van der Does H.C."/>
            <person name="Voll L.M."/>
            <person name="Will I."/>
            <person name="Young S."/>
            <person name="Zeng Q."/>
            <person name="Zhang J."/>
            <person name="Zhou S."/>
            <person name="Dickman M.B."/>
            <person name="Schulze-Lefert P."/>
            <person name="Ver Loren van Themaat E."/>
            <person name="Ma L.-J."/>
            <person name="Vaillancourt L.J."/>
        </authorList>
    </citation>
    <scope>NUCLEOTIDE SEQUENCE [LARGE SCALE GENOMIC DNA]</scope>
    <source>
        <strain evidence="2">IMI 349063</strain>
    </source>
</reference>
<dbReference type="EMBL" id="CACQ02004920">
    <property type="protein sequence ID" value="CCF41767.1"/>
    <property type="molecule type" value="Genomic_DNA"/>
</dbReference>
<gene>
    <name evidence="1" type="ORF">CH063_11956</name>
</gene>
<proteinExistence type="predicted"/>
<dbReference type="VEuPathDB" id="FungiDB:CH63R_08291"/>
<organism evidence="1 2">
    <name type="scientific">Colletotrichum higginsianum (strain IMI 349063)</name>
    <name type="common">Crucifer anthracnose fungus</name>
    <dbReference type="NCBI Taxonomy" id="759273"/>
    <lineage>
        <taxon>Eukaryota</taxon>
        <taxon>Fungi</taxon>
        <taxon>Dikarya</taxon>
        <taxon>Ascomycota</taxon>
        <taxon>Pezizomycotina</taxon>
        <taxon>Sordariomycetes</taxon>
        <taxon>Hypocreomycetidae</taxon>
        <taxon>Glomerellales</taxon>
        <taxon>Glomerellaceae</taxon>
        <taxon>Colletotrichum</taxon>
        <taxon>Colletotrichum destructivum species complex</taxon>
    </lineage>
</organism>
<protein>
    <submittedName>
        <fullName evidence="1">Uncharacterized protein</fullName>
    </submittedName>
</protein>
<evidence type="ECO:0000313" key="1">
    <source>
        <dbReference type="EMBL" id="CCF41767.1"/>
    </source>
</evidence>
<evidence type="ECO:0000313" key="2">
    <source>
        <dbReference type="Proteomes" id="UP000007174"/>
    </source>
</evidence>
<dbReference type="Proteomes" id="UP000007174">
    <property type="component" value="Unassembled WGS sequence"/>
</dbReference>